<dbReference type="InterPro" id="IPR025640">
    <property type="entry name" value="GYF_2"/>
</dbReference>
<dbReference type="KEGG" id="nta:107824360"/>
<keyword evidence="2" id="KW-1185">Reference proteome</keyword>
<proteinExistence type="predicted"/>
<dbReference type="Pfam" id="PF14237">
    <property type="entry name" value="GYF_2"/>
    <property type="match status" value="1"/>
</dbReference>
<dbReference type="GO" id="GO:0009706">
    <property type="term" value="C:chloroplast inner membrane"/>
    <property type="evidence" value="ECO:0000318"/>
    <property type="project" value="GO_Central"/>
</dbReference>
<dbReference type="GO" id="GO:0045037">
    <property type="term" value="P:protein import into chloroplast stroma"/>
    <property type="evidence" value="ECO:0000318"/>
    <property type="project" value="GO_Central"/>
</dbReference>
<name>A0A1S4CZL7_TOBAC</name>
<sequence length="510" mass="59476">MGSINFNPFNNNWFNKPSTPFQPINLLTHFNSLKPQQHSPPFAAISNPFSRKHKKTAPEQPGHYRRMLDQFYWECETRPDLRHAPEVEKILNEDPIFEKKENPTEEEIEENDKWWAEFKESPVVQFLAQAEEIADKLNELELKENSAPFRSEDKKLWQAVPNVIGLDGRPIPRKAIKTKKESNDKFWDFARQFYFGLWGFRQRPYPPGKPIDAAQAIGYKKLEKRYYDFIMRSGGWFYKDRLGRSRGPMELIQLKTAWGAGIIDKHTFIWGEDMDEWAPIGMVYGLEKAIATWEVRLGAAATAFLHKLQKGIPPWVPLKGHEPKTYKQMQEEAYESKRRDLAVLEANDGVWPGVRTPSHALFLWASGSELTSILEADHMPNKYIPKDLRKELEKVIPGLRPWEVLSVEQAMDQITYGGEWYREPLGTYTTGPPYIADWNKDVMRLFEIFHDLSVQVYNKMERTVPGFRKVMENVEIDSAARETKREQKRAAQKRAEEEIALFGRVRSDDE</sequence>
<dbReference type="STRING" id="4097.A0A1S4CZL7"/>
<accession>A0A1S4CZL7</accession>
<dbReference type="PANTHER" id="PTHR37755:SF1">
    <property type="entry name" value="PROTEIN TIC 56, CHLOROPLASTIC"/>
    <property type="match status" value="1"/>
</dbReference>
<dbReference type="RefSeq" id="XP_016506593.1">
    <property type="nucleotide sequence ID" value="XM_016651107.2"/>
</dbReference>
<evidence type="ECO:0000259" key="1">
    <source>
        <dbReference type="Pfam" id="PF14237"/>
    </source>
</evidence>
<dbReference type="OMA" id="FWDFAKQ"/>
<protein>
    <submittedName>
        <fullName evidence="3">Protein TIC 56, chloroplastic-like</fullName>
    </submittedName>
</protein>
<evidence type="ECO:0000313" key="3">
    <source>
        <dbReference type="RefSeq" id="XP_016506593.1"/>
    </source>
</evidence>
<dbReference type="PaxDb" id="4097-A0A1S4CZL7"/>
<dbReference type="RefSeq" id="XP_016506593.1">
    <property type="nucleotide sequence ID" value="XM_016651107.1"/>
</dbReference>
<dbReference type="InterPro" id="IPR037471">
    <property type="entry name" value="TIC56"/>
</dbReference>
<dbReference type="Proteomes" id="UP000790787">
    <property type="component" value="Chromosome 10"/>
</dbReference>
<feature type="domain" description="GYF" evidence="1">
    <location>
        <begin position="236"/>
        <end position="286"/>
    </location>
</feature>
<dbReference type="AlphaFoldDB" id="A0A1S4CZL7"/>
<dbReference type="GeneID" id="107824360"/>
<evidence type="ECO:0000313" key="2">
    <source>
        <dbReference type="Proteomes" id="UP000790787"/>
    </source>
</evidence>
<dbReference type="PANTHER" id="PTHR37755">
    <property type="entry name" value="PROTEIN TIC 56, CHLOROPLASTIC"/>
    <property type="match status" value="1"/>
</dbReference>
<organism evidence="2 3">
    <name type="scientific">Nicotiana tabacum</name>
    <name type="common">Common tobacco</name>
    <dbReference type="NCBI Taxonomy" id="4097"/>
    <lineage>
        <taxon>Eukaryota</taxon>
        <taxon>Viridiplantae</taxon>
        <taxon>Streptophyta</taxon>
        <taxon>Embryophyta</taxon>
        <taxon>Tracheophyta</taxon>
        <taxon>Spermatophyta</taxon>
        <taxon>Magnoliopsida</taxon>
        <taxon>eudicotyledons</taxon>
        <taxon>Gunneridae</taxon>
        <taxon>Pentapetalae</taxon>
        <taxon>asterids</taxon>
        <taxon>lamiids</taxon>
        <taxon>Solanales</taxon>
        <taxon>Solanaceae</taxon>
        <taxon>Nicotianoideae</taxon>
        <taxon>Nicotianeae</taxon>
        <taxon>Nicotiana</taxon>
    </lineage>
</organism>
<dbReference type="OrthoDB" id="523541at2759"/>
<reference evidence="3" key="2">
    <citation type="submission" date="2025-08" db="UniProtKB">
        <authorList>
            <consortium name="RefSeq"/>
        </authorList>
    </citation>
    <scope>IDENTIFICATION</scope>
    <source>
        <tissue evidence="3">Leaf</tissue>
    </source>
</reference>
<gene>
    <name evidence="3" type="primary">LOC107824360</name>
</gene>
<reference evidence="2" key="1">
    <citation type="journal article" date="2014" name="Nat. Commun.">
        <title>The tobacco genome sequence and its comparison with those of tomato and potato.</title>
        <authorList>
            <person name="Sierro N."/>
            <person name="Battey J.N."/>
            <person name="Ouadi S."/>
            <person name="Bakaher N."/>
            <person name="Bovet L."/>
            <person name="Willig A."/>
            <person name="Goepfert S."/>
            <person name="Peitsch M.C."/>
            <person name="Ivanov N.V."/>
        </authorList>
    </citation>
    <scope>NUCLEOTIDE SEQUENCE [LARGE SCALE GENOMIC DNA]</scope>
</reference>